<feature type="compositionally biased region" description="Low complexity" evidence="1">
    <location>
        <begin position="257"/>
        <end position="267"/>
    </location>
</feature>
<proteinExistence type="predicted"/>
<feature type="region of interest" description="Disordered" evidence="1">
    <location>
        <begin position="168"/>
        <end position="188"/>
    </location>
</feature>
<keyword evidence="4" id="KW-1185">Reference proteome</keyword>
<name>A0ABP0CVR4_9PEZI</name>
<dbReference type="Proteomes" id="UP001642482">
    <property type="component" value="Unassembled WGS sequence"/>
</dbReference>
<dbReference type="EMBL" id="CAWUHD010000156">
    <property type="protein sequence ID" value="CAK7236006.1"/>
    <property type="molecule type" value="Genomic_DNA"/>
</dbReference>
<evidence type="ECO:0000256" key="2">
    <source>
        <dbReference type="SAM" id="SignalP"/>
    </source>
</evidence>
<organism evidence="3 4">
    <name type="scientific">Sporothrix eucalyptigena</name>
    <dbReference type="NCBI Taxonomy" id="1812306"/>
    <lineage>
        <taxon>Eukaryota</taxon>
        <taxon>Fungi</taxon>
        <taxon>Dikarya</taxon>
        <taxon>Ascomycota</taxon>
        <taxon>Pezizomycotina</taxon>
        <taxon>Sordariomycetes</taxon>
        <taxon>Sordariomycetidae</taxon>
        <taxon>Ophiostomatales</taxon>
        <taxon>Ophiostomataceae</taxon>
        <taxon>Sporothrix</taxon>
    </lineage>
</organism>
<reference evidence="3 4" key="1">
    <citation type="submission" date="2024-01" db="EMBL/GenBank/DDBJ databases">
        <authorList>
            <person name="Allen C."/>
            <person name="Tagirdzhanova G."/>
        </authorList>
    </citation>
    <scope>NUCLEOTIDE SEQUENCE [LARGE SCALE GENOMIC DNA]</scope>
</reference>
<dbReference type="Gene3D" id="2.70.50.70">
    <property type="match status" value="1"/>
</dbReference>
<dbReference type="PANTHER" id="PTHR36182:SF1">
    <property type="entry name" value="PROTEIN, PUTATIVE (AFU_ORTHOLOGUE AFUA_6G10930)-RELATED"/>
    <property type="match status" value="1"/>
</dbReference>
<accession>A0ABP0CVR4</accession>
<feature type="region of interest" description="Disordered" evidence="1">
    <location>
        <begin position="301"/>
        <end position="321"/>
    </location>
</feature>
<feature type="signal peptide" evidence="2">
    <location>
        <begin position="1"/>
        <end position="17"/>
    </location>
</feature>
<feature type="chain" id="PRO_5046852470" description="Extracellular protein" evidence="2">
    <location>
        <begin position="18"/>
        <end position="440"/>
    </location>
</feature>
<sequence length="440" mass="44572">MKSSVTTLLASASIAAAHMEMTWPPPFRSKYNPYSNPGSIDYTMTAPLLADGSNFPCKNYQTADLGTPQGRATATFAAGQAANLTIGGGAPHGGGSCQVSLSYDRGRSFTVVQSIEGGCPASAGTTSINFAIPYDAPQGDVLLAWSWFNNLGNREMYMNCAAVTISGSASKREADGEDEETKLTKRAAHIPLNSRPKLFVANVGNGCTTVDSRDVKFPQPGPDLNVQSSQGAVPPVGSGCQSGSVAGSQTGDDDSTAPDSADSAKSAQNSGGVFVTVATSAAFAASTHAPVVVSAAPAPATAPSAAAAPPDVAGPPAVASSASAAHNANPIASVPVAKGSHQPAAAEIASATADSTSAAAAFPAGAPCANEGQWNCILGGKSFQRCASGRWSAIQHMAAGTKCNVGQSDRFNIEAENESVPAASRSRLRQLRRRGWRAAA</sequence>
<comment type="caution">
    <text evidence="3">The sequence shown here is derived from an EMBL/GenBank/DDBJ whole genome shotgun (WGS) entry which is preliminary data.</text>
</comment>
<evidence type="ECO:0000313" key="4">
    <source>
        <dbReference type="Proteomes" id="UP001642482"/>
    </source>
</evidence>
<evidence type="ECO:0000256" key="1">
    <source>
        <dbReference type="SAM" id="MobiDB-lite"/>
    </source>
</evidence>
<gene>
    <name evidence="3" type="ORF">SEUCBS140593_009473</name>
</gene>
<dbReference type="PANTHER" id="PTHR36182">
    <property type="entry name" value="PROTEIN, PUTATIVE (AFU_ORTHOLOGUE AFUA_6G10930)-RELATED"/>
    <property type="match status" value="1"/>
</dbReference>
<evidence type="ECO:0008006" key="5">
    <source>
        <dbReference type="Google" id="ProtNLM"/>
    </source>
</evidence>
<feature type="region of interest" description="Disordered" evidence="1">
    <location>
        <begin position="211"/>
        <end position="267"/>
    </location>
</feature>
<keyword evidence="2" id="KW-0732">Signal</keyword>
<feature type="compositionally biased region" description="Polar residues" evidence="1">
    <location>
        <begin position="239"/>
        <end position="250"/>
    </location>
</feature>
<evidence type="ECO:0000313" key="3">
    <source>
        <dbReference type="EMBL" id="CAK7236006.1"/>
    </source>
</evidence>
<protein>
    <recommendedName>
        <fullName evidence="5">Extracellular protein</fullName>
    </recommendedName>
</protein>